<gene>
    <name evidence="3" type="ORF">SAMN05443544_0237</name>
</gene>
<evidence type="ECO:0000259" key="2">
    <source>
        <dbReference type="Pfam" id="PF03703"/>
    </source>
</evidence>
<keyword evidence="1" id="KW-0472">Membrane</keyword>
<proteinExistence type="predicted"/>
<protein>
    <submittedName>
        <fullName evidence="3">PH domain-containing protein</fullName>
    </submittedName>
</protein>
<keyword evidence="1" id="KW-1133">Transmembrane helix</keyword>
<feature type="transmembrane region" description="Helical" evidence="1">
    <location>
        <begin position="46"/>
        <end position="71"/>
    </location>
</feature>
<dbReference type="Pfam" id="PF03703">
    <property type="entry name" value="bPH_2"/>
    <property type="match status" value="1"/>
</dbReference>
<dbReference type="PANTHER" id="PTHR37938">
    <property type="entry name" value="BLL0215 PROTEIN"/>
    <property type="match status" value="1"/>
</dbReference>
<dbReference type="Proteomes" id="UP000184699">
    <property type="component" value="Unassembled WGS sequence"/>
</dbReference>
<dbReference type="EMBL" id="FSRJ01000001">
    <property type="protein sequence ID" value="SIN70280.1"/>
    <property type="molecule type" value="Genomic_DNA"/>
</dbReference>
<feature type="domain" description="YdbS-like PH" evidence="2">
    <location>
        <begin position="70"/>
        <end position="139"/>
    </location>
</feature>
<dbReference type="STRING" id="232089.SAMN05443544_0237"/>
<reference evidence="4" key="1">
    <citation type="submission" date="2016-11" db="EMBL/GenBank/DDBJ databases">
        <authorList>
            <person name="Varghese N."/>
            <person name="Submissions S."/>
        </authorList>
    </citation>
    <scope>NUCLEOTIDE SEQUENCE [LARGE SCALE GENOMIC DNA]</scope>
    <source>
        <strain evidence="4">DSM 8595</strain>
    </source>
</reference>
<feature type="transmembrane region" description="Helical" evidence="1">
    <location>
        <begin position="20"/>
        <end position="40"/>
    </location>
</feature>
<evidence type="ECO:0000256" key="1">
    <source>
        <dbReference type="SAM" id="Phobius"/>
    </source>
</evidence>
<accession>A0A1N6DHM3</accession>
<sequence length="177" mass="19503">MPAAQPPERVVARVRRHARVLILPAILLIAVAGAAAYGAGVVRETWQLLAVVGGALLVVLLGSFLPFLAWLTRRTTITTRRVIGRSGIWVRVRQEMLLSRGRDVTVRRTWGQSAFGSGDVRIDTGHEKPFVLKDVPKPELVLGALHELMGEEQSRVAERRRAEQTMLDGDTVAWGGR</sequence>
<dbReference type="PANTHER" id="PTHR37938:SF1">
    <property type="entry name" value="BLL0215 PROTEIN"/>
    <property type="match status" value="1"/>
</dbReference>
<keyword evidence="4" id="KW-1185">Reference proteome</keyword>
<evidence type="ECO:0000313" key="4">
    <source>
        <dbReference type="Proteomes" id="UP000184699"/>
    </source>
</evidence>
<keyword evidence="1" id="KW-0812">Transmembrane</keyword>
<name>A0A1N6DHM3_9MICO</name>
<organism evidence="3 4">
    <name type="scientific">Agromyces cerinus subsp. cerinus</name>
    <dbReference type="NCBI Taxonomy" id="232089"/>
    <lineage>
        <taxon>Bacteria</taxon>
        <taxon>Bacillati</taxon>
        <taxon>Actinomycetota</taxon>
        <taxon>Actinomycetes</taxon>
        <taxon>Micrococcales</taxon>
        <taxon>Microbacteriaceae</taxon>
        <taxon>Agromyces</taxon>
    </lineage>
</organism>
<dbReference type="InterPro" id="IPR005182">
    <property type="entry name" value="YdbS-like_PH"/>
</dbReference>
<dbReference type="AlphaFoldDB" id="A0A1N6DHM3"/>
<evidence type="ECO:0000313" key="3">
    <source>
        <dbReference type="EMBL" id="SIN70280.1"/>
    </source>
</evidence>